<dbReference type="InterPro" id="IPR038765">
    <property type="entry name" value="Papain-like_cys_pep_sf"/>
</dbReference>
<dbReference type="PANTHER" id="PTHR24006">
    <property type="entry name" value="UBIQUITIN CARBOXYL-TERMINAL HYDROLASE"/>
    <property type="match status" value="1"/>
</dbReference>
<dbReference type="RefSeq" id="XP_005848017.1">
    <property type="nucleotide sequence ID" value="XM_005847955.1"/>
</dbReference>
<feature type="domain" description="USP" evidence="6">
    <location>
        <begin position="22"/>
        <end position="385"/>
    </location>
</feature>
<protein>
    <recommendedName>
        <fullName evidence="5">Ubiquitin carboxyl-terminal hydrolase</fullName>
        <ecNumber evidence="5">3.4.19.12</ecNumber>
    </recommendedName>
</protein>
<dbReference type="OrthoDB" id="27652at2759"/>
<dbReference type="Pfam" id="PF00443">
    <property type="entry name" value="UCH"/>
    <property type="match status" value="1"/>
</dbReference>
<dbReference type="Proteomes" id="UP000008141">
    <property type="component" value="Unassembled WGS sequence"/>
</dbReference>
<evidence type="ECO:0000256" key="2">
    <source>
        <dbReference type="ARBA" id="ARBA00009085"/>
    </source>
</evidence>
<dbReference type="PROSITE" id="PS00972">
    <property type="entry name" value="USP_1"/>
    <property type="match status" value="1"/>
</dbReference>
<dbReference type="FunCoup" id="E1ZDU2">
    <property type="interactions" value="1740"/>
</dbReference>
<keyword evidence="5" id="KW-0788">Thiol protease</keyword>
<dbReference type="EMBL" id="GL433843">
    <property type="protein sequence ID" value="EFN55915.1"/>
    <property type="molecule type" value="Genomic_DNA"/>
</dbReference>
<dbReference type="InParanoid" id="E1ZDU2"/>
<evidence type="ECO:0000259" key="6">
    <source>
        <dbReference type="PROSITE" id="PS50235"/>
    </source>
</evidence>
<dbReference type="InterPro" id="IPR001394">
    <property type="entry name" value="Peptidase_C19_UCH"/>
</dbReference>
<dbReference type="STRING" id="554065.E1ZDU2"/>
<dbReference type="PANTHER" id="PTHR24006:SF733">
    <property type="entry name" value="RE52890P"/>
    <property type="match status" value="1"/>
</dbReference>
<dbReference type="PROSITE" id="PS50235">
    <property type="entry name" value="USP_3"/>
    <property type="match status" value="1"/>
</dbReference>
<evidence type="ECO:0000256" key="4">
    <source>
        <dbReference type="ARBA" id="ARBA00022801"/>
    </source>
</evidence>
<evidence type="ECO:0000256" key="5">
    <source>
        <dbReference type="RuleBase" id="RU366025"/>
    </source>
</evidence>
<dbReference type="SUPFAM" id="SSF54001">
    <property type="entry name" value="Cysteine proteinases"/>
    <property type="match status" value="1"/>
</dbReference>
<dbReference type="GeneID" id="17355228"/>
<keyword evidence="4 5" id="KW-0378">Hydrolase</keyword>
<reference evidence="7 8" key="1">
    <citation type="journal article" date="2010" name="Plant Cell">
        <title>The Chlorella variabilis NC64A genome reveals adaptation to photosymbiosis, coevolution with viruses, and cryptic sex.</title>
        <authorList>
            <person name="Blanc G."/>
            <person name="Duncan G."/>
            <person name="Agarkova I."/>
            <person name="Borodovsky M."/>
            <person name="Gurnon J."/>
            <person name="Kuo A."/>
            <person name="Lindquist E."/>
            <person name="Lucas S."/>
            <person name="Pangilinan J."/>
            <person name="Polle J."/>
            <person name="Salamov A."/>
            <person name="Terry A."/>
            <person name="Yamada T."/>
            <person name="Dunigan D.D."/>
            <person name="Grigoriev I.V."/>
            <person name="Claverie J.M."/>
            <person name="Van Etten J.L."/>
        </authorList>
    </citation>
    <scope>NUCLEOTIDE SEQUENCE [LARGE SCALE GENOMIC DNA]</scope>
    <source>
        <strain evidence="7 8">NC64A</strain>
    </source>
</reference>
<dbReference type="GO" id="GO:0016579">
    <property type="term" value="P:protein deubiquitination"/>
    <property type="evidence" value="ECO:0007669"/>
    <property type="project" value="InterPro"/>
</dbReference>
<evidence type="ECO:0000313" key="8">
    <source>
        <dbReference type="Proteomes" id="UP000008141"/>
    </source>
</evidence>
<dbReference type="GO" id="GO:0005829">
    <property type="term" value="C:cytosol"/>
    <property type="evidence" value="ECO:0007669"/>
    <property type="project" value="TreeGrafter"/>
</dbReference>
<comment type="catalytic activity">
    <reaction evidence="1 5">
        <text>Thiol-dependent hydrolysis of ester, thioester, amide, peptide and isopeptide bonds formed by the C-terminal Gly of ubiquitin (a 76-residue protein attached to proteins as an intracellular targeting signal).</text>
        <dbReference type="EC" id="3.4.19.12"/>
    </reaction>
</comment>
<organism evidence="8">
    <name type="scientific">Chlorella variabilis</name>
    <name type="common">Green alga</name>
    <dbReference type="NCBI Taxonomy" id="554065"/>
    <lineage>
        <taxon>Eukaryota</taxon>
        <taxon>Viridiplantae</taxon>
        <taxon>Chlorophyta</taxon>
        <taxon>core chlorophytes</taxon>
        <taxon>Trebouxiophyceae</taxon>
        <taxon>Chlorellales</taxon>
        <taxon>Chlorellaceae</taxon>
        <taxon>Chlorella clade</taxon>
        <taxon>Chlorella</taxon>
    </lineage>
</organism>
<comment type="function">
    <text evidence="5">Recognizes and hydrolyzes the peptide bond at the C-terminal Gly of ubiquitin. Involved in the processing of poly-ubiquitin precursors as well as that of ubiquitinated proteins.</text>
</comment>
<dbReference type="OMA" id="CEECAEY"/>
<keyword evidence="8" id="KW-1185">Reference proteome</keyword>
<dbReference type="Gene3D" id="3.90.70.10">
    <property type="entry name" value="Cysteine proteinases"/>
    <property type="match status" value="1"/>
</dbReference>
<dbReference type="PROSITE" id="PS00973">
    <property type="entry name" value="USP_2"/>
    <property type="match status" value="1"/>
</dbReference>
<accession>E1ZDU2</accession>
<dbReference type="EC" id="3.4.19.12" evidence="5"/>
<evidence type="ECO:0000256" key="1">
    <source>
        <dbReference type="ARBA" id="ARBA00000707"/>
    </source>
</evidence>
<name>E1ZDU2_CHLVA</name>
<dbReference type="InterPro" id="IPR018200">
    <property type="entry name" value="USP_CS"/>
</dbReference>
<gene>
    <name evidence="7" type="ORF">CHLNCDRAFT_35373</name>
</gene>
<dbReference type="InterPro" id="IPR050164">
    <property type="entry name" value="Peptidase_C19"/>
</dbReference>
<dbReference type="CDD" id="cd02663">
    <property type="entry name" value="Peptidase_C19G"/>
    <property type="match status" value="1"/>
</dbReference>
<keyword evidence="3 5" id="KW-0645">Protease</keyword>
<dbReference type="AlphaFoldDB" id="E1ZDU2"/>
<keyword evidence="5" id="KW-0833">Ubl conjugation pathway</keyword>
<sequence>MGTSSSKPDKVVQELPDDENYFGLENFGNTCYCNSVLQTLYFCKPFREQVLHYGARLQAAAASSKQPPPENMLTCLAELFLQARLLLLVNGQKKKCGFVSPRRFVSRVKAENALFSSYMHQDAHEFLNWLLNDISEARSPTKAAASSSAACARSPSLQLLSQAAAKAAAVRNRPVRTWVHDLFQGKLVNETRCLQCETVTSREEDFYDLSLEIDQNCSLTSCLRNFSSTETLDAEDKFFCDKCGCLQEAQKRMRLAQLPPVLCMHLKRFKYIESMGRLKKLMHRVTFPWELKMINTTDDCPDADTAYELFAVVVHMGAHPNHGHYVALVRTPCGQWVCFDDEQVNAITEAQVQSVFGHTQDWHPMRDDQPGPHADHGYILMYQRVQQPGLPRQAQQQQRKDPQT</sequence>
<dbReference type="GO" id="GO:0006508">
    <property type="term" value="P:proteolysis"/>
    <property type="evidence" value="ECO:0007669"/>
    <property type="project" value="UniProtKB-KW"/>
</dbReference>
<dbReference type="InterPro" id="IPR028889">
    <property type="entry name" value="USP"/>
</dbReference>
<evidence type="ECO:0000256" key="3">
    <source>
        <dbReference type="ARBA" id="ARBA00022670"/>
    </source>
</evidence>
<comment type="similarity">
    <text evidence="2 5">Belongs to the peptidase C19 family.</text>
</comment>
<dbReference type="GO" id="GO:0004843">
    <property type="term" value="F:cysteine-type deubiquitinase activity"/>
    <property type="evidence" value="ECO:0007669"/>
    <property type="project" value="UniProtKB-UniRule"/>
</dbReference>
<evidence type="ECO:0000313" key="7">
    <source>
        <dbReference type="EMBL" id="EFN55915.1"/>
    </source>
</evidence>
<dbReference type="GO" id="GO:0005634">
    <property type="term" value="C:nucleus"/>
    <property type="evidence" value="ECO:0007669"/>
    <property type="project" value="TreeGrafter"/>
</dbReference>
<proteinExistence type="inferred from homology"/>
<dbReference type="KEGG" id="cvr:CHLNCDRAFT_35373"/>
<dbReference type="eggNOG" id="KOG1864">
    <property type="taxonomic scope" value="Eukaryota"/>
</dbReference>